<dbReference type="Proteomes" id="UP000825009">
    <property type="component" value="Chromosome"/>
</dbReference>
<dbReference type="EMBL" id="CP079194">
    <property type="protein sequence ID" value="QXT38755.1"/>
    <property type="molecule type" value="Genomic_DNA"/>
</dbReference>
<sequence length="137" mass="14468">MAVKTAQEELERLEALAGQMDSAFRIPGTSIRLGYDSLLGLVPGIGDTLALAPAGYILWKARDLGVPNTHLLRMAGNVGIDTVIGSIPLIGDIFDVGFKANRRNVALLRKHLERTGKAAPKAKGPRVGTAPSNLSNA</sequence>
<dbReference type="RefSeq" id="WP_219000951.1">
    <property type="nucleotide sequence ID" value="NZ_CP079194.1"/>
</dbReference>
<dbReference type="PANTHER" id="PTHR35519:SF2">
    <property type="entry name" value="PH DOMAIN PROTEIN"/>
    <property type="match status" value="1"/>
</dbReference>
<evidence type="ECO:0000313" key="3">
    <source>
        <dbReference type="Proteomes" id="UP000825009"/>
    </source>
</evidence>
<protein>
    <submittedName>
        <fullName evidence="2">DUF4112 domain-containing protein</fullName>
    </submittedName>
</protein>
<dbReference type="KEGG" id="gce:KYE46_12525"/>
<evidence type="ECO:0000313" key="2">
    <source>
        <dbReference type="EMBL" id="QXT38755.1"/>
    </source>
</evidence>
<accession>A0A8F6YBZ9</accession>
<dbReference type="Pfam" id="PF13430">
    <property type="entry name" value="DUF4112"/>
    <property type="match status" value="1"/>
</dbReference>
<keyword evidence="3" id="KW-1185">Reference proteome</keyword>
<name>A0A8F6YBZ9_9RHOB</name>
<dbReference type="InterPro" id="IPR025187">
    <property type="entry name" value="DUF4112"/>
</dbReference>
<dbReference type="PANTHER" id="PTHR35519">
    <property type="entry name" value="MEMBRANE PROTEINS"/>
    <property type="match status" value="1"/>
</dbReference>
<gene>
    <name evidence="2" type="ORF">KYE46_12525</name>
</gene>
<feature type="region of interest" description="Disordered" evidence="1">
    <location>
        <begin position="116"/>
        <end position="137"/>
    </location>
</feature>
<evidence type="ECO:0000256" key="1">
    <source>
        <dbReference type="SAM" id="MobiDB-lite"/>
    </source>
</evidence>
<reference evidence="2 3" key="1">
    <citation type="submission" date="2021-07" db="EMBL/GenBank/DDBJ databases">
        <title>A novel Jannaschia species isolated from marine dinoflagellate Ceratoperidinium margalefii.</title>
        <authorList>
            <person name="Jiang Y."/>
            <person name="Li Z."/>
        </authorList>
    </citation>
    <scope>NUCLEOTIDE SEQUENCE [LARGE SCALE GENOMIC DNA]</scope>
    <source>
        <strain evidence="2 3">J12C1-MA-4</strain>
    </source>
</reference>
<dbReference type="AlphaFoldDB" id="A0A8F6YBZ9"/>
<organism evidence="2 3">
    <name type="scientific">Gymnodinialimonas ceratoperidinii</name>
    <dbReference type="NCBI Taxonomy" id="2856823"/>
    <lineage>
        <taxon>Bacteria</taxon>
        <taxon>Pseudomonadati</taxon>
        <taxon>Pseudomonadota</taxon>
        <taxon>Alphaproteobacteria</taxon>
        <taxon>Rhodobacterales</taxon>
        <taxon>Paracoccaceae</taxon>
        <taxon>Gymnodinialimonas</taxon>
    </lineage>
</organism>
<proteinExistence type="predicted"/>